<comment type="similarity">
    <text evidence="3">Belongs to the GRAS family.</text>
</comment>
<dbReference type="OMA" id="LTDCMVL"/>
<feature type="region of interest" description="Leucine repeat II (LRII)" evidence="3">
    <location>
        <begin position="326"/>
        <end position="358"/>
    </location>
</feature>
<dbReference type="Gramene" id="Kaladp0008s0038.1.v1.1">
    <property type="protein sequence ID" value="Kaladp0008s0038.1.v1.1.CDS.1"/>
    <property type="gene ID" value="Kaladp0008s0038.v1.1"/>
</dbReference>
<proteinExistence type="inferred from homology"/>
<dbReference type="Proteomes" id="UP000594263">
    <property type="component" value="Unplaced"/>
</dbReference>
<feature type="short sequence motif" description="VHIID" evidence="3">
    <location>
        <begin position="280"/>
        <end position="284"/>
    </location>
</feature>
<keyword evidence="5" id="KW-1185">Reference proteome</keyword>
<dbReference type="EnsemblPlants" id="Kaladp0008s0038.1.v1.1">
    <property type="protein sequence ID" value="Kaladp0008s0038.1.v1.1.CDS.1"/>
    <property type="gene ID" value="Kaladp0008s0038.v1.1"/>
</dbReference>
<evidence type="ECO:0000313" key="5">
    <source>
        <dbReference type="Proteomes" id="UP000594263"/>
    </source>
</evidence>
<accession>A0A7N0RDC4</accession>
<name>A0A7N0RDC4_KALFE</name>
<evidence type="ECO:0008006" key="6">
    <source>
        <dbReference type="Google" id="ProtNLM"/>
    </source>
</evidence>
<dbReference type="InterPro" id="IPR005202">
    <property type="entry name" value="TF_GRAS"/>
</dbReference>
<evidence type="ECO:0000256" key="1">
    <source>
        <dbReference type="ARBA" id="ARBA00023015"/>
    </source>
</evidence>
<organism evidence="4 5">
    <name type="scientific">Kalanchoe fedtschenkoi</name>
    <name type="common">Lavender scallops</name>
    <name type="synonym">South American air plant</name>
    <dbReference type="NCBI Taxonomy" id="63787"/>
    <lineage>
        <taxon>Eukaryota</taxon>
        <taxon>Viridiplantae</taxon>
        <taxon>Streptophyta</taxon>
        <taxon>Embryophyta</taxon>
        <taxon>Tracheophyta</taxon>
        <taxon>Spermatophyta</taxon>
        <taxon>Magnoliopsida</taxon>
        <taxon>eudicotyledons</taxon>
        <taxon>Gunneridae</taxon>
        <taxon>Pentapetalae</taxon>
        <taxon>Saxifragales</taxon>
        <taxon>Crassulaceae</taxon>
        <taxon>Kalanchoe</taxon>
    </lineage>
</organism>
<keyword evidence="1" id="KW-0805">Transcription regulation</keyword>
<evidence type="ECO:0000256" key="2">
    <source>
        <dbReference type="ARBA" id="ARBA00023163"/>
    </source>
</evidence>
<reference evidence="4" key="1">
    <citation type="submission" date="2021-01" db="UniProtKB">
        <authorList>
            <consortium name="EnsemblPlants"/>
        </authorList>
    </citation>
    <scope>IDENTIFICATION</scope>
</reference>
<protein>
    <recommendedName>
        <fullName evidence="6">Scarecrow-like protein 8</fullName>
    </recommendedName>
</protein>
<dbReference type="AlphaFoldDB" id="A0A7N0RDC4"/>
<sequence>MYRLPQLLPENGSLGKRTLAEFLNQPFQHQQGTAAEFSMRPVKPRIYHNPSPISPQSPIDLLPEIGAAFVGRCPSRYQNFGINNLSYHHNRVAVAETDKKMMNRLHELEKQLLGDDNDDSVSVITGNEWSDTIQNLIATNEKPYPPLQLQQQVYTASPTSSSSSCSSYTVASPICPKQSLIEAAAAIADGRQESAAEIVTRVAQSSNPRGTPGQRLAYYMSSALKSKLTSVEGQNLSDQIRSSEHYESVQLLYQHSSCFKLGFLAANLAIIEATAAVKSLHVVDFDMGDGAQYHNLLQLLSLRKSGKPTSVRITAVDVRGLERWRIAKEKLSQLSDRVGVPFELKTLRLKVGDVSRESLCSSPDEVVAVNLAYSLSKLPDESVSTENQRDELLRRVKGLQARVVTVVEEDMNCNTAPLLTRVAECCSFYGALLESMDSGMGREEAERIRVEEGLGRSMGNSVALEGGDRVQRCEVFGKWRARMGMAGFEAKPVSQNVVDSLSWRINSNSGGTRVGCPLFVKEDNGGVCFGWMGRILTVTSAWR</sequence>
<evidence type="ECO:0000256" key="3">
    <source>
        <dbReference type="PROSITE-ProRule" id="PRU01191"/>
    </source>
</evidence>
<keyword evidence="2" id="KW-0804">Transcription</keyword>
<dbReference type="PANTHER" id="PTHR31636">
    <property type="entry name" value="OSJNBA0084A10.13 PROTEIN-RELATED"/>
    <property type="match status" value="1"/>
</dbReference>
<dbReference type="Pfam" id="PF03514">
    <property type="entry name" value="GRAS"/>
    <property type="match status" value="1"/>
</dbReference>
<evidence type="ECO:0000313" key="4">
    <source>
        <dbReference type="EnsemblPlants" id="Kaladp0008s0038.1.v1.1.CDS.1"/>
    </source>
</evidence>
<feature type="region of interest" description="SAW" evidence="3">
    <location>
        <begin position="463"/>
        <end position="543"/>
    </location>
</feature>
<comment type="caution">
    <text evidence="3">Lacks conserved residue(s) required for the propagation of feature annotation.</text>
</comment>
<dbReference type="PROSITE" id="PS50985">
    <property type="entry name" value="GRAS"/>
    <property type="match status" value="1"/>
</dbReference>